<keyword evidence="2" id="KW-1185">Reference proteome</keyword>
<evidence type="ECO:0000313" key="2">
    <source>
        <dbReference type="Proteomes" id="UP000184330"/>
    </source>
</evidence>
<dbReference type="OrthoDB" id="3558969at2759"/>
<gene>
    <name evidence="1" type="ORF">PAC_06148</name>
</gene>
<sequence>MDLADMLYRYRDPASRAGCKRECIDQFVMNRAEINNSYYDQINLEFFSLLPVIIKYNEKQKEQNEEGGDICRAPLLQLSHNEVPVNFFTRIEFRITFVEAAGHLRTLHLEFDATELPLRRFWNDIASALSTCKELRDLRFGFDPQSSFHLGILHIDGLASCEQGFDHLLLGHRTIQNLILYQTALLHGTWDGLLRTIRAKMFLKSFEMFGECMSTHGQGENWMFPEPRSSWKRAANVRASGIIGYMKGIPSDEGMSYNQVVGGPEALTDFVLRGVPWPTIVPNPSQHHLRDHEDRHQFCIKQNGICIPNTHDIDKNWDNTELGDFEEWEALDEDDDPQSRQDVIGPYIYDGDNYDFIGFDVNGLNQDGVHFSRVHKVTRRAAPQNI</sequence>
<dbReference type="Proteomes" id="UP000184330">
    <property type="component" value="Unassembled WGS sequence"/>
</dbReference>
<organism evidence="1 2">
    <name type="scientific">Phialocephala subalpina</name>
    <dbReference type="NCBI Taxonomy" id="576137"/>
    <lineage>
        <taxon>Eukaryota</taxon>
        <taxon>Fungi</taxon>
        <taxon>Dikarya</taxon>
        <taxon>Ascomycota</taxon>
        <taxon>Pezizomycotina</taxon>
        <taxon>Leotiomycetes</taxon>
        <taxon>Helotiales</taxon>
        <taxon>Mollisiaceae</taxon>
        <taxon>Phialocephala</taxon>
        <taxon>Phialocephala fortinii species complex</taxon>
    </lineage>
</organism>
<evidence type="ECO:0000313" key="1">
    <source>
        <dbReference type="EMBL" id="CZR56260.1"/>
    </source>
</evidence>
<name>A0A1L7WU44_9HELO</name>
<protein>
    <submittedName>
        <fullName evidence="1">Uncharacterized protein</fullName>
    </submittedName>
</protein>
<proteinExistence type="predicted"/>
<dbReference type="EMBL" id="FJOG01000007">
    <property type="protein sequence ID" value="CZR56260.1"/>
    <property type="molecule type" value="Genomic_DNA"/>
</dbReference>
<dbReference type="AlphaFoldDB" id="A0A1L7WU44"/>
<reference evidence="1 2" key="1">
    <citation type="submission" date="2016-03" db="EMBL/GenBank/DDBJ databases">
        <authorList>
            <person name="Ploux O."/>
        </authorList>
    </citation>
    <scope>NUCLEOTIDE SEQUENCE [LARGE SCALE GENOMIC DNA]</scope>
    <source>
        <strain evidence="1 2">UAMH 11012</strain>
    </source>
</reference>
<accession>A0A1L7WU44</accession>